<comment type="function">
    <text evidence="1">Catalyzes the reduction of fatty acyl-CoA to fatty alcohols.</text>
</comment>
<feature type="domain" description="Thioester reductase (TE)" evidence="2">
    <location>
        <begin position="29"/>
        <end position="294"/>
    </location>
</feature>
<dbReference type="Proteomes" id="UP000075230">
    <property type="component" value="Unassembled WGS sequence"/>
</dbReference>
<dbReference type="PANTHER" id="PTHR11011">
    <property type="entry name" value="MALE STERILITY PROTEIN 2-RELATED"/>
    <property type="match status" value="1"/>
</dbReference>
<protein>
    <recommendedName>
        <fullName evidence="1">Fatty acyl-CoA reductase</fullName>
        <ecNumber evidence="1">1.2.1.84</ecNumber>
    </recommendedName>
</protein>
<proteinExistence type="inferred from homology"/>
<keyword evidence="1" id="KW-0444">Lipid biosynthesis</keyword>
<dbReference type="InterPro" id="IPR036291">
    <property type="entry name" value="NAD(P)-bd_dom_sf"/>
</dbReference>
<gene>
    <name evidence="3" type="ORF">RIB2604_01601390</name>
</gene>
<sequence length="413" mass="46640">MPGPDLAPYQDEVKRIGYATSYERQTVFLTGSTGSLGGCILYKLAVQLPTRKIFVLIRGSSELAVKKWKKTMPDHTQAILNSNRIHYIVGDMRQSDFGIEDAMMNRLREEVTLVIHAAAKIKLDASISEALENNCLPALELAAMVSRFRRLRLFIQISTAYVNSFLPDGYVGERLYPVSDDDPEDELASIQETRQSPYTERFSSSYTHAKHLMERLTFKRFPTLPVLFVRPTIFGPAVRDPYPLYGPEDSTPLKKFSTLYFSDQGGTQIWHAAEGYKSGQNILDEIPVDFVANACLLHAAAGTRGIVHIGSQLYVSHTFDEILAICRENAPEEIRPELPKIIFVQDRSIPQHILAELVKVGTRNWIFDCGRSYWLKQLGGPLSLAFCQHHLDKLSSARTKEAYEKVLKRMGKL</sequence>
<comment type="catalytic activity">
    <reaction evidence="1">
        <text>a long-chain fatty acyl-CoA + 2 NADPH + 2 H(+) = a long-chain primary fatty alcohol + 2 NADP(+) + CoA</text>
        <dbReference type="Rhea" id="RHEA:52716"/>
        <dbReference type="ChEBI" id="CHEBI:15378"/>
        <dbReference type="ChEBI" id="CHEBI:57287"/>
        <dbReference type="ChEBI" id="CHEBI:57783"/>
        <dbReference type="ChEBI" id="CHEBI:58349"/>
        <dbReference type="ChEBI" id="CHEBI:77396"/>
        <dbReference type="ChEBI" id="CHEBI:83139"/>
        <dbReference type="EC" id="1.2.1.84"/>
    </reaction>
</comment>
<dbReference type="InterPro" id="IPR026055">
    <property type="entry name" value="FAR"/>
</dbReference>
<evidence type="ECO:0000259" key="2">
    <source>
        <dbReference type="Pfam" id="PF07993"/>
    </source>
</evidence>
<reference evidence="4" key="2">
    <citation type="submission" date="2016-02" db="EMBL/GenBank/DDBJ databases">
        <title>Genome sequencing of Aspergillus luchuensis NBRC 4314.</title>
        <authorList>
            <person name="Yamada O."/>
        </authorList>
    </citation>
    <scope>NUCLEOTIDE SEQUENCE [LARGE SCALE GENOMIC DNA]</scope>
    <source>
        <strain evidence="4">RIB 2604</strain>
    </source>
</reference>
<name>A0A146F8Y4_ASPKA</name>
<dbReference type="CDD" id="cd05236">
    <property type="entry name" value="FAR-N_SDR_e"/>
    <property type="match status" value="1"/>
</dbReference>
<dbReference type="InterPro" id="IPR013120">
    <property type="entry name" value="FAR_NAD-bd"/>
</dbReference>
<keyword evidence="1" id="KW-0443">Lipid metabolism</keyword>
<evidence type="ECO:0000313" key="3">
    <source>
        <dbReference type="EMBL" id="GAT22724.1"/>
    </source>
</evidence>
<dbReference type="GO" id="GO:0005777">
    <property type="term" value="C:peroxisome"/>
    <property type="evidence" value="ECO:0007669"/>
    <property type="project" value="TreeGrafter"/>
</dbReference>
<dbReference type="EMBL" id="BCWF01000016">
    <property type="protein sequence ID" value="GAT22724.1"/>
    <property type="molecule type" value="Genomic_DNA"/>
</dbReference>
<dbReference type="VEuPathDB" id="FungiDB:ASPFODRAFT_65247"/>
<dbReference type="GO" id="GO:0102965">
    <property type="term" value="F:alcohol-forming long-chain fatty acyl-CoA reductase activity"/>
    <property type="evidence" value="ECO:0007669"/>
    <property type="project" value="UniProtKB-EC"/>
</dbReference>
<dbReference type="Pfam" id="PF07993">
    <property type="entry name" value="NAD_binding_4"/>
    <property type="match status" value="1"/>
</dbReference>
<evidence type="ECO:0000313" key="4">
    <source>
        <dbReference type="Proteomes" id="UP000075230"/>
    </source>
</evidence>
<reference evidence="3 4" key="1">
    <citation type="journal article" date="2016" name="DNA Res.">
        <title>Genome sequence of Aspergillus luchuensis NBRC 4314.</title>
        <authorList>
            <person name="Yamada O."/>
            <person name="Machida M."/>
            <person name="Hosoyama A."/>
            <person name="Goto M."/>
            <person name="Takahashi T."/>
            <person name="Futagami T."/>
            <person name="Yamagata Y."/>
            <person name="Takeuchi M."/>
            <person name="Kobayashi T."/>
            <person name="Koike H."/>
            <person name="Abe K."/>
            <person name="Asai K."/>
            <person name="Arita M."/>
            <person name="Fujita N."/>
            <person name="Fukuda K."/>
            <person name="Higa K."/>
            <person name="Horikawa H."/>
            <person name="Ishikawa T."/>
            <person name="Jinno K."/>
            <person name="Kato Y."/>
            <person name="Kirimura K."/>
            <person name="Mizutani O."/>
            <person name="Nakasone K."/>
            <person name="Sano M."/>
            <person name="Shiraishi Y."/>
            <person name="Tsukahara M."/>
            <person name="Gomi K."/>
        </authorList>
    </citation>
    <scope>NUCLEOTIDE SEQUENCE [LARGE SCALE GENOMIC DNA]</scope>
    <source>
        <strain evidence="3 4">RIB 2604</strain>
    </source>
</reference>
<dbReference type="Gene3D" id="3.40.50.720">
    <property type="entry name" value="NAD(P)-binding Rossmann-like Domain"/>
    <property type="match status" value="1"/>
</dbReference>
<dbReference type="EC" id="1.2.1.84" evidence="1"/>
<dbReference type="GO" id="GO:0080019">
    <property type="term" value="F:alcohol-forming very long-chain fatty acyl-CoA reductase activity"/>
    <property type="evidence" value="ECO:0007669"/>
    <property type="project" value="InterPro"/>
</dbReference>
<dbReference type="AlphaFoldDB" id="A0A146F8Y4"/>
<accession>A0A146F8Y4</accession>
<keyword evidence="1" id="KW-0521">NADP</keyword>
<comment type="similarity">
    <text evidence="1">Belongs to the fatty acyl-CoA reductase family.</text>
</comment>
<dbReference type="SUPFAM" id="SSF51735">
    <property type="entry name" value="NAD(P)-binding Rossmann-fold domains"/>
    <property type="match status" value="1"/>
</dbReference>
<evidence type="ECO:0000256" key="1">
    <source>
        <dbReference type="RuleBase" id="RU363097"/>
    </source>
</evidence>
<dbReference type="PANTHER" id="PTHR11011:SF45">
    <property type="entry name" value="FATTY ACYL-COA REDUCTASE CG8306-RELATED"/>
    <property type="match status" value="1"/>
</dbReference>
<organism evidence="3 4">
    <name type="scientific">Aspergillus kawachii</name>
    <name type="common">White koji mold</name>
    <name type="synonym">Aspergillus awamori var. kawachi</name>
    <dbReference type="NCBI Taxonomy" id="1069201"/>
    <lineage>
        <taxon>Eukaryota</taxon>
        <taxon>Fungi</taxon>
        <taxon>Dikarya</taxon>
        <taxon>Ascomycota</taxon>
        <taxon>Pezizomycotina</taxon>
        <taxon>Eurotiomycetes</taxon>
        <taxon>Eurotiomycetidae</taxon>
        <taxon>Eurotiales</taxon>
        <taxon>Aspergillaceae</taxon>
        <taxon>Aspergillus</taxon>
        <taxon>Aspergillus subgen. Circumdati</taxon>
    </lineage>
</organism>
<keyword evidence="1" id="KW-0560">Oxidoreductase</keyword>
<comment type="caution">
    <text evidence="3">The sequence shown here is derived from an EMBL/GenBank/DDBJ whole genome shotgun (WGS) entry which is preliminary data.</text>
</comment>
<dbReference type="GO" id="GO:0035336">
    <property type="term" value="P:long-chain fatty-acyl-CoA metabolic process"/>
    <property type="evidence" value="ECO:0007669"/>
    <property type="project" value="TreeGrafter"/>
</dbReference>